<reference evidence="1 2" key="1">
    <citation type="submission" date="2019-05" db="EMBL/GenBank/DDBJ databases">
        <title>Another draft genome of Portunus trituberculatus and its Hox gene families provides insights of decapod evolution.</title>
        <authorList>
            <person name="Jeong J.-H."/>
            <person name="Song I."/>
            <person name="Kim S."/>
            <person name="Choi T."/>
            <person name="Kim D."/>
            <person name="Ryu S."/>
            <person name="Kim W."/>
        </authorList>
    </citation>
    <scope>NUCLEOTIDE SEQUENCE [LARGE SCALE GENOMIC DNA]</scope>
    <source>
        <tissue evidence="1">Muscle</tissue>
    </source>
</reference>
<keyword evidence="2" id="KW-1185">Reference proteome</keyword>
<accession>A0A5B7KEF7</accession>
<evidence type="ECO:0000313" key="2">
    <source>
        <dbReference type="Proteomes" id="UP000324222"/>
    </source>
</evidence>
<dbReference type="AlphaFoldDB" id="A0A5B7KEF7"/>
<name>A0A5B7KEF7_PORTR</name>
<dbReference type="Proteomes" id="UP000324222">
    <property type="component" value="Unassembled WGS sequence"/>
</dbReference>
<dbReference type="EMBL" id="VSRR010144177">
    <property type="protein sequence ID" value="MPD05047.1"/>
    <property type="molecule type" value="Genomic_DNA"/>
</dbReference>
<proteinExistence type="predicted"/>
<organism evidence="1 2">
    <name type="scientific">Portunus trituberculatus</name>
    <name type="common">Swimming crab</name>
    <name type="synonym">Neptunus trituberculatus</name>
    <dbReference type="NCBI Taxonomy" id="210409"/>
    <lineage>
        <taxon>Eukaryota</taxon>
        <taxon>Metazoa</taxon>
        <taxon>Ecdysozoa</taxon>
        <taxon>Arthropoda</taxon>
        <taxon>Crustacea</taxon>
        <taxon>Multicrustacea</taxon>
        <taxon>Malacostraca</taxon>
        <taxon>Eumalacostraca</taxon>
        <taxon>Eucarida</taxon>
        <taxon>Decapoda</taxon>
        <taxon>Pleocyemata</taxon>
        <taxon>Brachyura</taxon>
        <taxon>Eubrachyura</taxon>
        <taxon>Portunoidea</taxon>
        <taxon>Portunidae</taxon>
        <taxon>Portuninae</taxon>
        <taxon>Portunus</taxon>
    </lineage>
</organism>
<sequence>MESIKGAEPEAAVIKSETLRTSCAAAMMDGCLVPVGRVICKADQQQEEEEEEEDHRGYLTCSHYLCVTLAVPSRLTMLTILPAI</sequence>
<protein>
    <submittedName>
        <fullName evidence="1">Uncharacterized protein</fullName>
    </submittedName>
</protein>
<gene>
    <name evidence="1" type="ORF">E2C01_100768</name>
</gene>
<evidence type="ECO:0000313" key="1">
    <source>
        <dbReference type="EMBL" id="MPD05047.1"/>
    </source>
</evidence>
<comment type="caution">
    <text evidence="1">The sequence shown here is derived from an EMBL/GenBank/DDBJ whole genome shotgun (WGS) entry which is preliminary data.</text>
</comment>